<feature type="domain" description="RRM" evidence="5">
    <location>
        <begin position="25"/>
        <end position="100"/>
    </location>
</feature>
<keyword evidence="1 2" id="KW-0694">RNA-binding</keyword>
<evidence type="ECO:0000256" key="3">
    <source>
        <dbReference type="PROSITE-ProRule" id="PRU00723"/>
    </source>
</evidence>
<dbReference type="SMART" id="SM00360">
    <property type="entry name" value="RRM"/>
    <property type="match status" value="1"/>
</dbReference>
<name>A0A813GWB8_POLGL</name>
<gene>
    <name evidence="7" type="ORF">PGLA1383_LOCUS45097</name>
    <name evidence="8" type="ORF">PGLA2088_LOCUS37890</name>
</gene>
<evidence type="ECO:0000259" key="5">
    <source>
        <dbReference type="PROSITE" id="PS50102"/>
    </source>
</evidence>
<keyword evidence="3" id="KW-0479">Metal-binding</keyword>
<dbReference type="Proteomes" id="UP000626109">
    <property type="component" value="Unassembled WGS sequence"/>
</dbReference>
<evidence type="ECO:0000259" key="6">
    <source>
        <dbReference type="PROSITE" id="PS50103"/>
    </source>
</evidence>
<dbReference type="PROSITE" id="PS50103">
    <property type="entry name" value="ZF_C3H1"/>
    <property type="match status" value="1"/>
</dbReference>
<dbReference type="Proteomes" id="UP000654075">
    <property type="component" value="Unassembled WGS sequence"/>
</dbReference>
<feature type="region of interest" description="Disordered" evidence="4">
    <location>
        <begin position="372"/>
        <end position="406"/>
    </location>
</feature>
<dbReference type="Pfam" id="PF00076">
    <property type="entry name" value="RRM_1"/>
    <property type="match status" value="1"/>
</dbReference>
<keyword evidence="9" id="KW-1185">Reference proteome</keyword>
<dbReference type="EMBL" id="CAJNNV010029404">
    <property type="protein sequence ID" value="CAE8628458.1"/>
    <property type="molecule type" value="Genomic_DNA"/>
</dbReference>
<dbReference type="OrthoDB" id="1875751at2759"/>
<dbReference type="PROSITE" id="PS50102">
    <property type="entry name" value="RRM"/>
    <property type="match status" value="1"/>
</dbReference>
<keyword evidence="3" id="KW-0862">Zinc</keyword>
<protein>
    <submittedName>
        <fullName evidence="7">Uncharacterized protein</fullName>
    </submittedName>
</protein>
<dbReference type="PANTHER" id="PTHR11176">
    <property type="entry name" value="BOULE-RELATED"/>
    <property type="match status" value="1"/>
</dbReference>
<dbReference type="InterPro" id="IPR012677">
    <property type="entry name" value="Nucleotide-bd_a/b_plait_sf"/>
</dbReference>
<organism evidence="7 9">
    <name type="scientific">Polarella glacialis</name>
    <name type="common">Dinoflagellate</name>
    <dbReference type="NCBI Taxonomy" id="89957"/>
    <lineage>
        <taxon>Eukaryota</taxon>
        <taxon>Sar</taxon>
        <taxon>Alveolata</taxon>
        <taxon>Dinophyceae</taxon>
        <taxon>Suessiales</taxon>
        <taxon>Suessiaceae</taxon>
        <taxon>Polarella</taxon>
    </lineage>
</organism>
<proteinExistence type="predicted"/>
<evidence type="ECO:0000256" key="1">
    <source>
        <dbReference type="ARBA" id="ARBA00022884"/>
    </source>
</evidence>
<comment type="caution">
    <text evidence="7">The sequence shown here is derived from an EMBL/GenBank/DDBJ whole genome shotgun (WGS) entry which is preliminary data.</text>
</comment>
<dbReference type="InterPro" id="IPR000504">
    <property type="entry name" value="RRM_dom"/>
</dbReference>
<sequence>MTSVQNVGPMSFNAQEFMPDPVRPTKLFIGGITRNTTTKHLRDHFSRFGRVLDCVAMRQADGRPRGFGYVTLDSLKAARACLVDPQVVDGRVVDMKLAVPESDMDMAPTTRLHTPANGQRPCPSILSTCGGNSTPTAGSFPMVWPLSAGAVPPSPVYSSMVPPSPVYSGMPIMADAALRVPPGSLWPWAAPRALGLGPMLGAPDCMELLSTGRSNVGSPHGPFATTPTHPSWQQFPETPTGGFGLNSRAAEFVPLLSASAAEFVPQDASPLQLPPVLMSDEVQPQKLRSALGEITNRLLGGDMNKKDSSGAFRDVFAGLENSENLKPQQRASLKMRQDRLEIDTDAIYEDPENTPPGLLSTKAVNVQKVVAANKENNENNQENDDEDSNVGDYEQESGPLPSLGAANHNAGTCKRCNFYPKGRCQNGADCTFCHYSHEKRKPSRQEKRDRKAQWEGKLDGEDIQKINAYSVFPGLTAKLPTPLALPGNAYPCFPAPPPGLSLLAASAASLWQPDEE</sequence>
<dbReference type="Gene3D" id="3.30.70.330">
    <property type="match status" value="1"/>
</dbReference>
<dbReference type="InterPro" id="IPR000571">
    <property type="entry name" value="Znf_CCCH"/>
</dbReference>
<dbReference type="SUPFAM" id="SSF54928">
    <property type="entry name" value="RNA-binding domain, RBD"/>
    <property type="match status" value="1"/>
</dbReference>
<evidence type="ECO:0000313" key="7">
    <source>
        <dbReference type="EMBL" id="CAE8628458.1"/>
    </source>
</evidence>
<evidence type="ECO:0000256" key="4">
    <source>
        <dbReference type="SAM" id="MobiDB-lite"/>
    </source>
</evidence>
<dbReference type="EMBL" id="CAJNNW010032601">
    <property type="protein sequence ID" value="CAE8714226.1"/>
    <property type="molecule type" value="Genomic_DNA"/>
</dbReference>
<feature type="compositionally biased region" description="Acidic residues" evidence="4">
    <location>
        <begin position="381"/>
        <end position="395"/>
    </location>
</feature>
<dbReference type="InterPro" id="IPR035979">
    <property type="entry name" value="RBD_domain_sf"/>
</dbReference>
<dbReference type="GO" id="GO:0008270">
    <property type="term" value="F:zinc ion binding"/>
    <property type="evidence" value="ECO:0007669"/>
    <property type="project" value="UniProtKB-KW"/>
</dbReference>
<dbReference type="AlphaFoldDB" id="A0A813GWB8"/>
<feature type="zinc finger region" description="C3H1-type" evidence="3">
    <location>
        <begin position="415"/>
        <end position="440"/>
    </location>
</feature>
<evidence type="ECO:0000256" key="2">
    <source>
        <dbReference type="PROSITE-ProRule" id="PRU00176"/>
    </source>
</evidence>
<feature type="non-terminal residue" evidence="7">
    <location>
        <position position="516"/>
    </location>
</feature>
<accession>A0A813GWB8</accession>
<evidence type="ECO:0000313" key="8">
    <source>
        <dbReference type="EMBL" id="CAE8714226.1"/>
    </source>
</evidence>
<feature type="domain" description="C3H1-type" evidence="6">
    <location>
        <begin position="415"/>
        <end position="440"/>
    </location>
</feature>
<evidence type="ECO:0000313" key="9">
    <source>
        <dbReference type="Proteomes" id="UP000654075"/>
    </source>
</evidence>
<dbReference type="GO" id="GO:0003723">
    <property type="term" value="F:RNA binding"/>
    <property type="evidence" value="ECO:0007669"/>
    <property type="project" value="UniProtKB-UniRule"/>
</dbReference>
<dbReference type="PANTHER" id="PTHR11176:SF57">
    <property type="entry name" value="PROTEIN BOULE"/>
    <property type="match status" value="1"/>
</dbReference>
<keyword evidence="3" id="KW-0863">Zinc-finger</keyword>
<reference evidence="7" key="1">
    <citation type="submission" date="2021-02" db="EMBL/GenBank/DDBJ databases">
        <authorList>
            <person name="Dougan E. K."/>
            <person name="Rhodes N."/>
            <person name="Thang M."/>
            <person name="Chan C."/>
        </authorList>
    </citation>
    <scope>NUCLEOTIDE SEQUENCE</scope>
</reference>